<comment type="catalytic activity">
    <reaction evidence="1 10">
        <text>UDP-alpha-D-glucose = UDP-alpha-D-galactose</text>
        <dbReference type="Rhea" id="RHEA:22168"/>
        <dbReference type="ChEBI" id="CHEBI:58885"/>
        <dbReference type="ChEBI" id="CHEBI:66914"/>
        <dbReference type="EC" id="5.1.3.2"/>
    </reaction>
</comment>
<sequence>MTKTAPILVTGGAGYIGSHACKALARAGYEPLVLDDLSSGHEWAVKWGPLVRGDIHDTALLDGLFARHRFAGVLHFAAFIQVGESVAEPAKYYENNTGGALRLLDAARRHGCRAVVFSSTAAVYGTPDSVPIPVSAPLRPENPYGRSKRMVEEILADFEAAYGLRHAILRYFNAAGADLEGEIGEEHAPETHLVPLAVLAAQGKAPPLRLFGDDWDTPDGTPIRDYIHVTDLAEAHVLALRRILERDESLICNLGTGQGNSVREIVAAVARVGGREVPHSVAPRRPGDPSRLVADPSAAEELLGWRPRITEIEEIVASAWRWHAQRMGI</sequence>
<keyword evidence="9 10" id="KW-0119">Carbohydrate metabolism</keyword>
<proteinExistence type="inferred from homology"/>
<reference evidence="12 13" key="1">
    <citation type="journal article" date="2013" name="Genome Announc.">
        <title>Draft genome sequences for three mercury-methylating, sulfate-reducing bacteria.</title>
        <authorList>
            <person name="Brown S.D."/>
            <person name="Hurt R.A.Jr."/>
            <person name="Gilmour C.C."/>
            <person name="Elias D.A."/>
        </authorList>
    </citation>
    <scope>NUCLEOTIDE SEQUENCE [LARGE SCALE GENOMIC DNA]</scope>
    <source>
        <strain evidence="12 13">DSM 16529</strain>
    </source>
</reference>
<dbReference type="InterPro" id="IPR001509">
    <property type="entry name" value="Epimerase_deHydtase"/>
</dbReference>
<comment type="pathway">
    <text evidence="3 10">Carbohydrate metabolism; galactose metabolism.</text>
</comment>
<evidence type="ECO:0000256" key="10">
    <source>
        <dbReference type="RuleBase" id="RU366046"/>
    </source>
</evidence>
<dbReference type="GO" id="GO:0006012">
    <property type="term" value="P:galactose metabolic process"/>
    <property type="evidence" value="ECO:0007669"/>
    <property type="project" value="UniProtKB-UniPathway"/>
</dbReference>
<dbReference type="NCBIfam" id="TIGR01179">
    <property type="entry name" value="galE"/>
    <property type="match status" value="1"/>
</dbReference>
<comment type="similarity">
    <text evidence="4 10">Belongs to the NAD(P)-dependent epimerase/dehydratase family.</text>
</comment>
<comment type="cofactor">
    <cofactor evidence="2 10">
        <name>NAD(+)</name>
        <dbReference type="ChEBI" id="CHEBI:57540"/>
    </cofactor>
</comment>
<dbReference type="RefSeq" id="WP_020885852.1">
    <property type="nucleotide sequence ID" value="NZ_ATHI01000003.1"/>
</dbReference>
<dbReference type="Gene3D" id="3.90.25.10">
    <property type="entry name" value="UDP-galactose 4-epimerase, domain 1"/>
    <property type="match status" value="1"/>
</dbReference>
<dbReference type="UniPathway" id="UPA00214"/>
<dbReference type="AlphaFoldDB" id="S7TG83"/>
<keyword evidence="13" id="KW-1185">Reference proteome</keyword>
<dbReference type="InterPro" id="IPR005886">
    <property type="entry name" value="UDP_G4E"/>
</dbReference>
<dbReference type="OrthoDB" id="9801785at2"/>
<dbReference type="SUPFAM" id="SSF51735">
    <property type="entry name" value="NAD(P)-binding Rossmann-fold domains"/>
    <property type="match status" value="1"/>
</dbReference>
<name>S7TG83_9BACT</name>
<evidence type="ECO:0000256" key="6">
    <source>
        <dbReference type="ARBA" id="ARBA00018569"/>
    </source>
</evidence>
<dbReference type="STRING" id="1121439.dsat_1966"/>
<evidence type="ECO:0000256" key="7">
    <source>
        <dbReference type="ARBA" id="ARBA00023027"/>
    </source>
</evidence>
<dbReference type="PATRIC" id="fig|1121439.3.peg.351"/>
<dbReference type="EMBL" id="ATHI01000003">
    <property type="protein sequence ID" value="EPR35625.1"/>
    <property type="molecule type" value="Genomic_DNA"/>
</dbReference>
<evidence type="ECO:0000259" key="11">
    <source>
        <dbReference type="Pfam" id="PF01370"/>
    </source>
</evidence>
<dbReference type="GO" id="GO:0003978">
    <property type="term" value="F:UDP-glucose 4-epimerase activity"/>
    <property type="evidence" value="ECO:0007669"/>
    <property type="project" value="UniProtKB-UniRule"/>
</dbReference>
<protein>
    <recommendedName>
        <fullName evidence="6 10">UDP-glucose 4-epimerase</fullName>
        <ecNumber evidence="5 10">5.1.3.2</ecNumber>
    </recommendedName>
</protein>
<evidence type="ECO:0000256" key="2">
    <source>
        <dbReference type="ARBA" id="ARBA00001911"/>
    </source>
</evidence>
<evidence type="ECO:0000256" key="4">
    <source>
        <dbReference type="ARBA" id="ARBA00007637"/>
    </source>
</evidence>
<dbReference type="PANTHER" id="PTHR43725:SF53">
    <property type="entry name" value="UDP-ARABINOSE 4-EPIMERASE 1"/>
    <property type="match status" value="1"/>
</dbReference>
<keyword evidence="8 10" id="KW-0413">Isomerase</keyword>
<dbReference type="InterPro" id="IPR036291">
    <property type="entry name" value="NAD(P)-bd_dom_sf"/>
</dbReference>
<evidence type="ECO:0000313" key="12">
    <source>
        <dbReference type="EMBL" id="EPR35625.1"/>
    </source>
</evidence>
<evidence type="ECO:0000256" key="1">
    <source>
        <dbReference type="ARBA" id="ARBA00000083"/>
    </source>
</evidence>
<evidence type="ECO:0000256" key="8">
    <source>
        <dbReference type="ARBA" id="ARBA00023235"/>
    </source>
</evidence>
<dbReference type="eggNOG" id="COG1087">
    <property type="taxonomic scope" value="Bacteria"/>
</dbReference>
<dbReference type="Gene3D" id="3.40.50.720">
    <property type="entry name" value="NAD(P)-binding Rossmann-like Domain"/>
    <property type="match status" value="1"/>
</dbReference>
<dbReference type="Pfam" id="PF01370">
    <property type="entry name" value="Epimerase"/>
    <property type="match status" value="1"/>
</dbReference>
<dbReference type="PANTHER" id="PTHR43725">
    <property type="entry name" value="UDP-GLUCOSE 4-EPIMERASE"/>
    <property type="match status" value="1"/>
</dbReference>
<evidence type="ECO:0000256" key="9">
    <source>
        <dbReference type="ARBA" id="ARBA00023277"/>
    </source>
</evidence>
<comment type="caution">
    <text evidence="12">The sequence shown here is derived from an EMBL/GenBank/DDBJ whole genome shotgun (WGS) entry which is preliminary data.</text>
</comment>
<comment type="subunit">
    <text evidence="10">Homodimer.</text>
</comment>
<evidence type="ECO:0000313" key="13">
    <source>
        <dbReference type="Proteomes" id="UP000014975"/>
    </source>
</evidence>
<dbReference type="CDD" id="cd05247">
    <property type="entry name" value="UDP_G4E_1_SDR_e"/>
    <property type="match status" value="1"/>
</dbReference>
<accession>S7TG83</accession>
<organism evidence="12 13">
    <name type="scientific">Alkalidesulfovibrio alkalitolerans DSM 16529</name>
    <dbReference type="NCBI Taxonomy" id="1121439"/>
    <lineage>
        <taxon>Bacteria</taxon>
        <taxon>Pseudomonadati</taxon>
        <taxon>Thermodesulfobacteriota</taxon>
        <taxon>Desulfovibrionia</taxon>
        <taxon>Desulfovibrionales</taxon>
        <taxon>Desulfovibrionaceae</taxon>
        <taxon>Alkalidesulfovibrio</taxon>
    </lineage>
</organism>
<feature type="domain" description="NAD-dependent epimerase/dehydratase" evidence="11">
    <location>
        <begin position="7"/>
        <end position="255"/>
    </location>
</feature>
<evidence type="ECO:0000256" key="3">
    <source>
        <dbReference type="ARBA" id="ARBA00004947"/>
    </source>
</evidence>
<evidence type="ECO:0000256" key="5">
    <source>
        <dbReference type="ARBA" id="ARBA00013189"/>
    </source>
</evidence>
<dbReference type="Proteomes" id="UP000014975">
    <property type="component" value="Unassembled WGS sequence"/>
</dbReference>
<gene>
    <name evidence="12" type="ORF">dsat_1966</name>
</gene>
<keyword evidence="7 10" id="KW-0520">NAD</keyword>
<dbReference type="EC" id="5.1.3.2" evidence="5 10"/>